<organism evidence="1 2">
    <name type="scientific">Symbiodinium pilosum</name>
    <name type="common">Dinoflagellate</name>
    <dbReference type="NCBI Taxonomy" id="2952"/>
    <lineage>
        <taxon>Eukaryota</taxon>
        <taxon>Sar</taxon>
        <taxon>Alveolata</taxon>
        <taxon>Dinophyceae</taxon>
        <taxon>Suessiales</taxon>
        <taxon>Symbiodiniaceae</taxon>
        <taxon>Symbiodinium</taxon>
    </lineage>
</organism>
<reference evidence="1" key="1">
    <citation type="submission" date="2021-02" db="EMBL/GenBank/DDBJ databases">
        <authorList>
            <person name="Dougan E. K."/>
            <person name="Rhodes N."/>
            <person name="Thang M."/>
            <person name="Chan C."/>
        </authorList>
    </citation>
    <scope>NUCLEOTIDE SEQUENCE</scope>
</reference>
<evidence type="ECO:0000313" key="2">
    <source>
        <dbReference type="Proteomes" id="UP000649617"/>
    </source>
</evidence>
<keyword evidence="2" id="KW-1185">Reference proteome</keyword>
<dbReference type="Proteomes" id="UP000649617">
    <property type="component" value="Unassembled WGS sequence"/>
</dbReference>
<protein>
    <recommendedName>
        <fullName evidence="3">Macro domain-containing protein</fullName>
    </recommendedName>
</protein>
<proteinExistence type="predicted"/>
<gene>
    <name evidence="1" type="ORF">SPIL2461_LOCUS23080</name>
</gene>
<evidence type="ECO:0008006" key="3">
    <source>
        <dbReference type="Google" id="ProtNLM"/>
    </source>
</evidence>
<dbReference type="OrthoDB" id="410942at2759"/>
<sequence length="101" mass="10018">MPNMNPAVKDSPLDAPADAGAYQALLADKLKVALYGAALASASTVLVPGVGCGVFKNNPGDVGVALAEAIRGANDSLSEVVLVGVPDAMKSATAKALGRQL</sequence>
<dbReference type="AlphaFoldDB" id="A0A812YDT9"/>
<evidence type="ECO:0000313" key="1">
    <source>
        <dbReference type="EMBL" id="CAE7778182.1"/>
    </source>
</evidence>
<dbReference type="EMBL" id="CAJNIZ010047911">
    <property type="protein sequence ID" value="CAE7778182.1"/>
    <property type="molecule type" value="Genomic_DNA"/>
</dbReference>
<dbReference type="Gene3D" id="3.40.220.10">
    <property type="entry name" value="Leucine Aminopeptidase, subunit E, domain 1"/>
    <property type="match status" value="1"/>
</dbReference>
<name>A0A812YDT9_SYMPI</name>
<dbReference type="InterPro" id="IPR043472">
    <property type="entry name" value="Macro_dom-like"/>
</dbReference>
<accession>A0A812YDT9</accession>
<comment type="caution">
    <text evidence="1">The sequence shown here is derived from an EMBL/GenBank/DDBJ whole genome shotgun (WGS) entry which is preliminary data.</text>
</comment>